<dbReference type="Pfam" id="PF01729">
    <property type="entry name" value="QRPTase_C"/>
    <property type="match status" value="1"/>
</dbReference>
<dbReference type="InterPro" id="IPR027277">
    <property type="entry name" value="NadC/ModD"/>
</dbReference>
<evidence type="ECO:0000256" key="7">
    <source>
        <dbReference type="ARBA" id="ARBA00011218"/>
    </source>
</evidence>
<dbReference type="HOGENOM" id="CLU_022830_0_0_1"/>
<evidence type="ECO:0000256" key="20">
    <source>
        <dbReference type="ARBA" id="ARBA00047445"/>
    </source>
</evidence>
<comment type="subunit">
    <text evidence="7">Hexamer formed by 3 homodimers.</text>
</comment>
<dbReference type="Proteomes" id="UP000053758">
    <property type="component" value="Unassembled WGS sequence"/>
</dbReference>
<keyword evidence="17 21" id="KW-0238">DNA-binding</keyword>
<feature type="domain" description="Spo11/DNA topoisomerase VI subunit A N-terminal" evidence="24">
    <location>
        <begin position="388"/>
        <end position="449"/>
    </location>
</feature>
<evidence type="ECO:0000256" key="10">
    <source>
        <dbReference type="ARBA" id="ARBA00020990"/>
    </source>
</evidence>
<evidence type="ECO:0000259" key="23">
    <source>
        <dbReference type="Pfam" id="PF02749"/>
    </source>
</evidence>
<dbReference type="Gene3D" id="3.40.1360.10">
    <property type="match status" value="1"/>
</dbReference>
<evidence type="ECO:0000256" key="9">
    <source>
        <dbReference type="ARBA" id="ARBA00012895"/>
    </source>
</evidence>
<dbReference type="GO" id="GO:0005737">
    <property type="term" value="C:cytoplasm"/>
    <property type="evidence" value="ECO:0007669"/>
    <property type="project" value="TreeGrafter"/>
</dbReference>
<evidence type="ECO:0000256" key="19">
    <source>
        <dbReference type="ARBA" id="ARBA00033102"/>
    </source>
</evidence>
<evidence type="ECO:0000313" key="27">
    <source>
        <dbReference type="Proteomes" id="UP000053758"/>
    </source>
</evidence>
<accession>A0A081CN36</accession>
<dbReference type="GO" id="GO:0046872">
    <property type="term" value="F:metal ion binding"/>
    <property type="evidence" value="ECO:0007669"/>
    <property type="project" value="UniProtKB-KW"/>
</dbReference>
<evidence type="ECO:0000256" key="3">
    <source>
        <dbReference type="ARBA" id="ARBA00003237"/>
    </source>
</evidence>
<comment type="similarity">
    <text evidence="6">Belongs to the NadC/ModD family.</text>
</comment>
<dbReference type="GO" id="GO:0005694">
    <property type="term" value="C:chromosome"/>
    <property type="evidence" value="ECO:0007669"/>
    <property type="project" value="InterPro"/>
</dbReference>
<evidence type="ECO:0000256" key="17">
    <source>
        <dbReference type="ARBA" id="ARBA00023125"/>
    </source>
</evidence>
<dbReference type="AlphaFoldDB" id="A0A081CN36"/>
<comment type="cofactor">
    <cofactor evidence="2">
        <name>Mg(2+)</name>
        <dbReference type="ChEBI" id="CHEBI:18420"/>
    </cofactor>
</comment>
<evidence type="ECO:0000259" key="22">
    <source>
        <dbReference type="Pfam" id="PF01729"/>
    </source>
</evidence>
<dbReference type="InterPro" id="IPR036388">
    <property type="entry name" value="WH-like_DNA-bd_sf"/>
</dbReference>
<evidence type="ECO:0000256" key="1">
    <source>
        <dbReference type="ARBA" id="ARBA00000185"/>
    </source>
</evidence>
<evidence type="ECO:0000256" key="16">
    <source>
        <dbReference type="ARBA" id="ARBA00023029"/>
    </source>
</evidence>
<dbReference type="FunFam" id="3.20.20.70:FF:000090">
    <property type="entry name" value="Nicotinate-nucleotide pyrophosphorylase [carboxylating]"/>
    <property type="match status" value="1"/>
</dbReference>
<dbReference type="SUPFAM" id="SSF51690">
    <property type="entry name" value="Nicotinate/Quinolinate PRTase C-terminal domain-like"/>
    <property type="match status" value="1"/>
</dbReference>
<dbReference type="UniPathway" id="UPA00253">
    <property type="reaction ID" value="UER00331"/>
</dbReference>
<dbReference type="RefSeq" id="XP_014653726.1">
    <property type="nucleotide sequence ID" value="XM_014798240.1"/>
</dbReference>
<comment type="pathway">
    <text evidence="4">Cofactor biosynthesis; NAD(+) biosynthesis; nicotinate D-ribonucleotide from quinolinate: step 1/1.</text>
</comment>
<feature type="domain" description="Topoisomerase 6 subunit A/Spo11 TOPRIM" evidence="25">
    <location>
        <begin position="503"/>
        <end position="641"/>
    </location>
</feature>
<dbReference type="InterPro" id="IPR002638">
    <property type="entry name" value="Quinolinate_PRibosylTrfase_C"/>
</dbReference>
<evidence type="ECO:0000256" key="14">
    <source>
        <dbReference type="ARBA" id="ARBA00022723"/>
    </source>
</evidence>
<comment type="catalytic activity">
    <reaction evidence="1 21">
        <text>ATP-dependent breakage, passage and rejoining of double-stranded DNA.</text>
        <dbReference type="EC" id="5.6.2.2"/>
    </reaction>
</comment>
<dbReference type="InterPro" id="IPR037128">
    <property type="entry name" value="Quinolinate_PRibosylTase_N_sf"/>
</dbReference>
<keyword evidence="11" id="KW-0662">Pyridine nucleotide biosynthesis</keyword>
<keyword evidence="27" id="KW-1185">Reference proteome</keyword>
<dbReference type="InterPro" id="IPR013049">
    <property type="entry name" value="Spo11/TopoVI_A_N"/>
</dbReference>
<comment type="catalytic activity">
    <reaction evidence="20">
        <text>nicotinate beta-D-ribonucleotide + CO2 + diphosphate = quinolinate + 5-phospho-alpha-D-ribose 1-diphosphate + 2 H(+)</text>
        <dbReference type="Rhea" id="RHEA:12733"/>
        <dbReference type="ChEBI" id="CHEBI:15378"/>
        <dbReference type="ChEBI" id="CHEBI:16526"/>
        <dbReference type="ChEBI" id="CHEBI:29959"/>
        <dbReference type="ChEBI" id="CHEBI:33019"/>
        <dbReference type="ChEBI" id="CHEBI:57502"/>
        <dbReference type="ChEBI" id="CHEBI:58017"/>
        <dbReference type="EC" id="2.4.2.19"/>
    </reaction>
</comment>
<evidence type="ECO:0000259" key="25">
    <source>
        <dbReference type="Pfam" id="PF21180"/>
    </source>
</evidence>
<dbReference type="NCBIfam" id="TIGR00078">
    <property type="entry name" value="nadC"/>
    <property type="match status" value="1"/>
</dbReference>
<dbReference type="GO" id="GO:0009435">
    <property type="term" value="P:NAD+ biosynthetic process"/>
    <property type="evidence" value="ECO:0007669"/>
    <property type="project" value="UniProtKB-UniPathway"/>
</dbReference>
<evidence type="ECO:0000256" key="21">
    <source>
        <dbReference type="PROSITE-ProRule" id="PRU01385"/>
    </source>
</evidence>
<dbReference type="PRINTS" id="PR01550">
    <property type="entry name" value="TOP6AFAMILY"/>
</dbReference>
<dbReference type="EC" id="2.4.2.19" evidence="8"/>
<name>A0A081CN36_PSEA2</name>
<dbReference type="InterPro" id="IPR034136">
    <property type="entry name" value="TOPRIM_Topo6A/Spo11"/>
</dbReference>
<dbReference type="InterPro" id="IPR002815">
    <property type="entry name" value="Spo11/TopoVI_A"/>
</dbReference>
<keyword evidence="12" id="KW-0328">Glycosyltransferase</keyword>
<dbReference type="PROSITE" id="PS52041">
    <property type="entry name" value="TOPO_IIB"/>
    <property type="match status" value="1"/>
</dbReference>
<evidence type="ECO:0000313" key="26">
    <source>
        <dbReference type="EMBL" id="GAK68082.1"/>
    </source>
</evidence>
<evidence type="ECO:0000256" key="12">
    <source>
        <dbReference type="ARBA" id="ARBA00022676"/>
    </source>
</evidence>
<dbReference type="Gene3D" id="3.20.20.70">
    <property type="entry name" value="Aldolase class I"/>
    <property type="match status" value="1"/>
</dbReference>
<evidence type="ECO:0000256" key="11">
    <source>
        <dbReference type="ARBA" id="ARBA00022642"/>
    </source>
</evidence>
<evidence type="ECO:0000256" key="13">
    <source>
        <dbReference type="ARBA" id="ARBA00022679"/>
    </source>
</evidence>
<dbReference type="InterPro" id="IPR022412">
    <property type="entry name" value="Quinolinate_PRibosylTrfase_N"/>
</dbReference>
<evidence type="ECO:0000256" key="2">
    <source>
        <dbReference type="ARBA" id="ARBA00001946"/>
    </source>
</evidence>
<dbReference type="InterPro" id="IPR004393">
    <property type="entry name" value="NadC"/>
</dbReference>
<dbReference type="Gene3D" id="1.10.10.10">
    <property type="entry name" value="Winged helix-like DNA-binding domain superfamily/Winged helix DNA-binding domain"/>
    <property type="match status" value="1"/>
</dbReference>
<dbReference type="GO" id="GO:0004514">
    <property type="term" value="F:nicotinate-nucleotide diphosphorylase (carboxylating) activity"/>
    <property type="evidence" value="ECO:0007669"/>
    <property type="project" value="UniProtKB-EC"/>
</dbReference>
<dbReference type="GeneID" id="26307122"/>
<dbReference type="EC" id="5.6.2.2" evidence="9"/>
<dbReference type="GO" id="GO:0034213">
    <property type="term" value="P:quinolinate catabolic process"/>
    <property type="evidence" value="ECO:0007669"/>
    <property type="project" value="TreeGrafter"/>
</dbReference>
<keyword evidence="14" id="KW-0479">Metal-binding</keyword>
<dbReference type="GO" id="GO:0005524">
    <property type="term" value="F:ATP binding"/>
    <property type="evidence" value="ECO:0007669"/>
    <property type="project" value="InterPro"/>
</dbReference>
<dbReference type="Pfam" id="PF02749">
    <property type="entry name" value="QRPTase_N"/>
    <property type="match status" value="1"/>
</dbReference>
<keyword evidence="13" id="KW-0808">Transferase</keyword>
<dbReference type="SUPFAM" id="SSF56726">
    <property type="entry name" value="DNA topoisomerase IV, alpha subunit"/>
    <property type="match status" value="1"/>
</dbReference>
<evidence type="ECO:0000256" key="8">
    <source>
        <dbReference type="ARBA" id="ARBA00011944"/>
    </source>
</evidence>
<keyword evidence="16 21" id="KW-0799">Topoisomerase</keyword>
<feature type="domain" description="Quinolinate phosphoribosyl transferase N-terminal" evidence="23">
    <location>
        <begin position="46"/>
        <end position="123"/>
    </location>
</feature>
<dbReference type="PANTHER" id="PTHR32179:SF3">
    <property type="entry name" value="NICOTINATE-NUCLEOTIDE PYROPHOSPHORYLASE [CARBOXYLATING]"/>
    <property type="match status" value="1"/>
</dbReference>
<dbReference type="InterPro" id="IPR013785">
    <property type="entry name" value="Aldolase_TIM"/>
</dbReference>
<keyword evidence="18 21" id="KW-0413">Isomerase</keyword>
<sequence>MSASTAKPAGVYAHLLPPSWKRKIAEWLQEDCPSFDWGGFVVGEDTKRATLFCKSEGCLAGVPFFDEVFRQLDCTVTWHYNEGDWLGSSDGSAVKIAVATVTGASRKILLGERVALNTLARCSGIATASARFLAKARTAGYTGIVAGTRKTTPGFRDVEKYGMLVGGVDMHRYDLSSMVMLKDNHIWSTGSVTNAVHAARSACGFSLKIDVEVQSYDEAVEAITAGADVVMLDNMDGDTLISNATRLKAEFAGKHKFLLESSGGIDIDNVQQGGHVDNVGLLPTRLSEAKWGYIIHAAGFELPSCGARFIAAFMMSALQDSDGVLVLARIDALVADLLHQLADQLDAVRPAPLRISSTVAEPGERDADAAQRKARPVMFPTRASSGVRRFAQYVRVLEVVQANLLAGRTMTKRDVYYTCSEVFNTQRASDLVVERLGQLLGCTRGSLGIVASTRGLVSGSMHLRSPDGRSVHSVRGETQRIPADIGAAWTVHLTCPEDCRGHVVLVVEKACVFQRLLDLQIGSLIVVTACGYADTATLQLVRLLAASPCPGGVRVCGLFDGDPYGVDIHMHYCAATPIEWLGVDADEFDLAPHTHTALRADERTKAMRLLRHPSPVRETHRRRLTSMLLDGYKVQIDAAYNWTGGLGAYLQHKLEL</sequence>
<feature type="active site" description="O-(5'-phospho-DNA)-tyrosine intermediate" evidence="21">
    <location>
        <position position="417"/>
    </location>
</feature>
<dbReference type="GO" id="GO:0006259">
    <property type="term" value="P:DNA metabolic process"/>
    <property type="evidence" value="ECO:0007669"/>
    <property type="project" value="InterPro"/>
</dbReference>
<dbReference type="SUPFAM" id="SSF54675">
    <property type="entry name" value="Nicotinate/Quinolinate PRTase N-terminal domain-like"/>
    <property type="match status" value="1"/>
</dbReference>
<dbReference type="PANTHER" id="PTHR32179">
    <property type="entry name" value="NICOTINATE-NUCLEOTIDE PYROPHOSPHORYLASE [CARBOXYLATING]"/>
    <property type="match status" value="1"/>
</dbReference>
<dbReference type="CDD" id="cd01572">
    <property type="entry name" value="QPRTase"/>
    <property type="match status" value="1"/>
</dbReference>
<evidence type="ECO:0000256" key="15">
    <source>
        <dbReference type="ARBA" id="ARBA00022842"/>
    </source>
</evidence>
<reference evidence="26" key="1">
    <citation type="submission" date="2014-07" db="EMBL/GenBank/DDBJ databases">
        <title>Draft genome sequence of the yeast Pseudozyma antarctica JCM 10317 known as a producer of lipase B which used in a wide range of industrial applications.</title>
        <authorList>
            <person name="Morita T."/>
            <person name="Saika A."/>
            <person name="Koike H."/>
        </authorList>
    </citation>
    <scope>NUCLEOTIDE SEQUENCE</scope>
    <source>
        <strain evidence="26">JCM 10317</strain>
    </source>
</reference>
<dbReference type="EMBL" id="DF830104">
    <property type="protein sequence ID" value="GAK68082.1"/>
    <property type="molecule type" value="Genomic_DNA"/>
</dbReference>
<evidence type="ECO:0000256" key="6">
    <source>
        <dbReference type="ARBA" id="ARBA00009400"/>
    </source>
</evidence>
<dbReference type="Pfam" id="PF21180">
    <property type="entry name" value="TOP6A-Spo11_Toprim"/>
    <property type="match status" value="1"/>
</dbReference>
<dbReference type="Gene3D" id="3.90.1170.20">
    <property type="entry name" value="Quinolinate phosphoribosyl transferase, N-terminal domain"/>
    <property type="match status" value="1"/>
</dbReference>
<evidence type="ECO:0000256" key="18">
    <source>
        <dbReference type="ARBA" id="ARBA00023235"/>
    </source>
</evidence>
<proteinExistence type="inferred from homology"/>
<dbReference type="GO" id="GO:0003677">
    <property type="term" value="F:DNA binding"/>
    <property type="evidence" value="ECO:0007669"/>
    <property type="project" value="UniProtKB-UniRule"/>
</dbReference>
<dbReference type="FunFam" id="3.90.1170.20:FF:000003">
    <property type="entry name" value="Nicotinate-nucleotide pyrophosphorylase [carboxylating]"/>
    <property type="match status" value="1"/>
</dbReference>
<dbReference type="InterPro" id="IPR036068">
    <property type="entry name" value="Nicotinate_pribotase-like_C"/>
</dbReference>
<protein>
    <recommendedName>
        <fullName evidence="10">Nicotinate-nucleotide pyrophosphorylase [carboxylating]</fullName>
        <ecNumber evidence="8">2.4.2.19</ecNumber>
        <ecNumber evidence="9">5.6.2.2</ecNumber>
    </recommendedName>
    <alternativeName>
        <fullName evidence="19">Quinolinate phosphoribosyltransferase [decarboxylating]</fullName>
    </alternativeName>
</protein>
<gene>
    <name evidence="26" type="ORF">PAN0_037c6315</name>
</gene>
<organism evidence="26">
    <name type="scientific">Pseudozyma antarctica</name>
    <name type="common">Yeast</name>
    <name type="synonym">Candida antarctica</name>
    <dbReference type="NCBI Taxonomy" id="84753"/>
    <lineage>
        <taxon>Eukaryota</taxon>
        <taxon>Fungi</taxon>
        <taxon>Dikarya</taxon>
        <taxon>Basidiomycota</taxon>
        <taxon>Ustilaginomycotina</taxon>
        <taxon>Ustilaginomycetes</taxon>
        <taxon>Ustilaginales</taxon>
        <taxon>Ustilaginaceae</taxon>
        <taxon>Moesziomyces</taxon>
    </lineage>
</organism>
<evidence type="ECO:0000256" key="5">
    <source>
        <dbReference type="ARBA" id="ARBA00006559"/>
    </source>
</evidence>
<feature type="domain" description="Quinolinate phosphoribosyl transferase C-terminal" evidence="22">
    <location>
        <begin position="125"/>
        <end position="272"/>
    </location>
</feature>
<evidence type="ECO:0000256" key="4">
    <source>
        <dbReference type="ARBA" id="ARBA00004893"/>
    </source>
</evidence>
<evidence type="ECO:0000259" key="24">
    <source>
        <dbReference type="Pfam" id="PF04406"/>
    </source>
</evidence>
<keyword evidence="15" id="KW-0460">Magnesium</keyword>
<dbReference type="GO" id="GO:0003918">
    <property type="term" value="F:DNA topoisomerase type II (double strand cut, ATP-hydrolyzing) activity"/>
    <property type="evidence" value="ECO:0007669"/>
    <property type="project" value="UniProtKB-UniRule"/>
</dbReference>
<dbReference type="Pfam" id="PF04406">
    <property type="entry name" value="TP6A_N"/>
    <property type="match status" value="1"/>
</dbReference>
<dbReference type="InterPro" id="IPR036078">
    <property type="entry name" value="Spo11/TopoVI_A_sf"/>
</dbReference>
<comment type="function">
    <text evidence="3">Involved in the catabolism of quinolinic acid (QA).</text>
</comment>
<comment type="similarity">
    <text evidence="5 21">Belongs to the TOP6A family.</text>
</comment>